<feature type="coiled-coil region" evidence="1">
    <location>
        <begin position="488"/>
        <end position="594"/>
    </location>
</feature>
<name>A0ABR2HE76_9EUKA</name>
<gene>
    <name evidence="4" type="ORF">M9Y10_024569</name>
</gene>
<dbReference type="SUPFAM" id="SSF56112">
    <property type="entry name" value="Protein kinase-like (PK-like)"/>
    <property type="match status" value="1"/>
</dbReference>
<protein>
    <recommendedName>
        <fullName evidence="3">Protein kinase domain-containing protein</fullName>
    </recommendedName>
</protein>
<feature type="coiled-coil region" evidence="1">
    <location>
        <begin position="357"/>
        <end position="452"/>
    </location>
</feature>
<proteinExistence type="predicted"/>
<dbReference type="SMART" id="SM00220">
    <property type="entry name" value="S_TKc"/>
    <property type="match status" value="1"/>
</dbReference>
<organism evidence="4 5">
    <name type="scientific">Tritrichomonas musculus</name>
    <dbReference type="NCBI Taxonomy" id="1915356"/>
    <lineage>
        <taxon>Eukaryota</taxon>
        <taxon>Metamonada</taxon>
        <taxon>Parabasalia</taxon>
        <taxon>Tritrichomonadida</taxon>
        <taxon>Tritrichomonadidae</taxon>
        <taxon>Tritrichomonas</taxon>
    </lineage>
</organism>
<keyword evidence="1" id="KW-0175">Coiled coil</keyword>
<sequence length="1049" mass="121875">MLPLKKASSQISKYLFDIKDYAIVEEINKGGHGVIILVRCKLTGALYATKTNPLSKPKQCKHYIPREVRILIQVHHPTIILCHGFSFVDFDNRKNITILMDYMKNGSLGDLIKKVMKGEPPNNYNNTKKQIILIGVARGMMVLHKHHIIHRDLKPDNILLDDNLYPLITDFGISKFFNPYHSMSQSMGDNGTIAYMAPEFICGEPFNTKADVYSFGILMWELLTGKQAYQNFYDKKIGSFQLQKEIVQDGLRPKIEEGSMKKSFQVIIEKCLLKDPKERPTMSEIYKKLSLFIENPYLDLEDQFDDNVIDYEGDDDDENVEDDEIGIDKTFCLDDVDYNEILNYIKKVSVELDSKNQSIKNEEIDQMKKKIDDLQKTNKKQNSAILKLVKNNEKMMNAINDLRKKINDDELSKIKKQILEIQEENKATNDKNKELEVLVQNLNKELIIQKTKVSEIECKNFETSKQNDDVIKSIGCIKHEIKKWHLINQKLQDKAEEHSNQLQQQKELNEELKNLATSLPSHEHQIVDINELPNALKELQTEIEDSIESEKQKEIENNIKNQLNCILSNTNKDQDSINESLRCLKHEIKLLKQQFQYTQVPSKADEHSDNLDNTIQQLRDEYQTKFQSQEMQLEEITNKQKDQNQLINNVLQLIEKSNLNETDNLDSIKQQFKESLDELIQKELEGRKTPTNEQEEILPQDQNADSVISGSLQEPQLQTAGRQTPLLNLSEKDNPKEAIELKETLEILKKELEDSKSILNQVNVNMKEELETLEKKIFDKINNLSSERSNIENNLQCLKHEIKLLKSRPSTEVPTNDDALQEIIDSQHKTDELLSSITNKVNEHEDLWKEMLGSIEKLTNGSNQEEEKVHSEFKSSLDKLLEQEFSQTKEEEEDETIKDLKERMNKQDDELMCLKYEIKKLKERPIIDNVIPPNIEERSTEVPSEVPHNDDNRLSELEESLRCLKHEIKLLKTYASTEVPTNDDTLQEIIDSQHKTDELLSSITNKVNIHEDLWKEMLESIRKLTNESNQEEEKVHSEFKSSLDKLLEE</sequence>
<dbReference type="PROSITE" id="PS00108">
    <property type="entry name" value="PROTEIN_KINASE_ST"/>
    <property type="match status" value="1"/>
</dbReference>
<dbReference type="EMBL" id="JAPFFF010000033">
    <property type="protein sequence ID" value="KAK8844355.1"/>
    <property type="molecule type" value="Genomic_DNA"/>
</dbReference>
<dbReference type="PROSITE" id="PS50011">
    <property type="entry name" value="PROTEIN_KINASE_DOM"/>
    <property type="match status" value="1"/>
</dbReference>
<dbReference type="Proteomes" id="UP001470230">
    <property type="component" value="Unassembled WGS sequence"/>
</dbReference>
<feature type="coiled-coil region" evidence="1">
    <location>
        <begin position="738"/>
        <end position="808"/>
    </location>
</feature>
<reference evidence="4 5" key="1">
    <citation type="submission" date="2024-04" db="EMBL/GenBank/DDBJ databases">
        <title>Tritrichomonas musculus Genome.</title>
        <authorList>
            <person name="Alves-Ferreira E."/>
            <person name="Grigg M."/>
            <person name="Lorenzi H."/>
            <person name="Galac M."/>
        </authorList>
    </citation>
    <scope>NUCLEOTIDE SEQUENCE [LARGE SCALE GENOMIC DNA]</scope>
    <source>
        <strain evidence="4 5">EAF2021</strain>
    </source>
</reference>
<dbReference type="InterPro" id="IPR008271">
    <property type="entry name" value="Ser/Thr_kinase_AS"/>
</dbReference>
<dbReference type="InterPro" id="IPR000719">
    <property type="entry name" value="Prot_kinase_dom"/>
</dbReference>
<evidence type="ECO:0000256" key="1">
    <source>
        <dbReference type="SAM" id="Coils"/>
    </source>
</evidence>
<feature type="domain" description="Protein kinase" evidence="3">
    <location>
        <begin position="21"/>
        <end position="298"/>
    </location>
</feature>
<dbReference type="InterPro" id="IPR011009">
    <property type="entry name" value="Kinase-like_dom_sf"/>
</dbReference>
<accession>A0ABR2HE76</accession>
<comment type="caution">
    <text evidence="4">The sequence shown here is derived from an EMBL/GenBank/DDBJ whole genome shotgun (WGS) entry which is preliminary data.</text>
</comment>
<evidence type="ECO:0000313" key="5">
    <source>
        <dbReference type="Proteomes" id="UP001470230"/>
    </source>
</evidence>
<feature type="coiled-coil region" evidence="1">
    <location>
        <begin position="890"/>
        <end position="924"/>
    </location>
</feature>
<evidence type="ECO:0000313" key="4">
    <source>
        <dbReference type="EMBL" id="KAK8844355.1"/>
    </source>
</evidence>
<dbReference type="PANTHER" id="PTHR44329">
    <property type="entry name" value="SERINE/THREONINE-PROTEIN KINASE TNNI3K-RELATED"/>
    <property type="match status" value="1"/>
</dbReference>
<evidence type="ECO:0000259" key="3">
    <source>
        <dbReference type="PROSITE" id="PS50011"/>
    </source>
</evidence>
<keyword evidence="5" id="KW-1185">Reference proteome</keyword>
<dbReference type="InterPro" id="IPR051681">
    <property type="entry name" value="Ser/Thr_Kinases-Pseudokinases"/>
</dbReference>
<dbReference type="Gene3D" id="1.10.510.10">
    <property type="entry name" value="Transferase(Phosphotransferase) domain 1"/>
    <property type="match status" value="1"/>
</dbReference>
<feature type="region of interest" description="Disordered" evidence="2">
    <location>
        <begin position="1025"/>
        <end position="1049"/>
    </location>
</feature>
<evidence type="ECO:0000256" key="2">
    <source>
        <dbReference type="SAM" id="MobiDB-lite"/>
    </source>
</evidence>
<dbReference type="Pfam" id="PF00069">
    <property type="entry name" value="Pkinase"/>
    <property type="match status" value="1"/>
</dbReference>
<dbReference type="PANTHER" id="PTHR44329:SF214">
    <property type="entry name" value="PROTEIN KINASE DOMAIN-CONTAINING PROTEIN"/>
    <property type="match status" value="1"/>
</dbReference>